<dbReference type="Proteomes" id="UP000256952">
    <property type="component" value="Chromosome CBM2613_b"/>
</dbReference>
<organism evidence="1 2">
    <name type="scientific">Cupriavidus taiwanensis</name>
    <dbReference type="NCBI Taxonomy" id="164546"/>
    <lineage>
        <taxon>Bacteria</taxon>
        <taxon>Pseudomonadati</taxon>
        <taxon>Pseudomonadota</taxon>
        <taxon>Betaproteobacteria</taxon>
        <taxon>Burkholderiales</taxon>
        <taxon>Burkholderiaceae</taxon>
        <taxon>Cupriavidus</taxon>
    </lineage>
</organism>
<name>A0A976G4Z8_9BURK</name>
<dbReference type="EMBL" id="OFTH01000045">
    <property type="protein sequence ID" value="SOZ72590.1"/>
    <property type="molecule type" value="Genomic_DNA"/>
</dbReference>
<sequence length="63" mass="6600">MRLPSPIGPCRKALAEAGAGEPAQWPSAAPVAPATGEYWAGMPATDVARSTRLGVMLGMRHHF</sequence>
<protein>
    <recommendedName>
        <fullName evidence="3">Porin</fullName>
    </recommendedName>
</protein>
<accession>A0A976G4Z8</accession>
<gene>
    <name evidence="1" type="ORF">CBM2613_B30083</name>
</gene>
<comment type="caution">
    <text evidence="1">The sequence shown here is derived from an EMBL/GenBank/DDBJ whole genome shotgun (WGS) entry which is preliminary data.</text>
</comment>
<evidence type="ECO:0008006" key="3">
    <source>
        <dbReference type="Google" id="ProtNLM"/>
    </source>
</evidence>
<proteinExistence type="predicted"/>
<evidence type="ECO:0000313" key="1">
    <source>
        <dbReference type="EMBL" id="SOZ72590.1"/>
    </source>
</evidence>
<evidence type="ECO:0000313" key="2">
    <source>
        <dbReference type="Proteomes" id="UP000256952"/>
    </source>
</evidence>
<reference evidence="1 2" key="1">
    <citation type="submission" date="2018-01" db="EMBL/GenBank/DDBJ databases">
        <authorList>
            <person name="Clerissi C."/>
        </authorList>
    </citation>
    <scope>NUCLEOTIDE SEQUENCE [LARGE SCALE GENOMIC DNA]</scope>
    <source>
        <strain evidence="1">Cupriavidus taiwanensis STM 8556</strain>
    </source>
</reference>
<dbReference type="AlphaFoldDB" id="A0A976G4Z8"/>